<sequence length="170" mass="18891">MAHDLTLFRRLDGSHTSKVKIGNKDFIEVKGKGSVAINTDSGIKLIHDVLYVSEIKQNLLSVPQLVGKKKILCTLKTKLVEFVMLVVNSEQEKAEAKFSTEADDNSTTRAANQENLADEAKVKGVNIVQFSSQNQTAENQTKDLQEPNSSLKNQSLELSPMELEDEEENM</sequence>
<proteinExistence type="predicted"/>
<organism evidence="1 2">
    <name type="scientific">Bauhinia variegata</name>
    <name type="common">Purple orchid tree</name>
    <name type="synonym">Phanera variegata</name>
    <dbReference type="NCBI Taxonomy" id="167791"/>
    <lineage>
        <taxon>Eukaryota</taxon>
        <taxon>Viridiplantae</taxon>
        <taxon>Streptophyta</taxon>
        <taxon>Embryophyta</taxon>
        <taxon>Tracheophyta</taxon>
        <taxon>Spermatophyta</taxon>
        <taxon>Magnoliopsida</taxon>
        <taxon>eudicotyledons</taxon>
        <taxon>Gunneridae</taxon>
        <taxon>Pentapetalae</taxon>
        <taxon>rosids</taxon>
        <taxon>fabids</taxon>
        <taxon>Fabales</taxon>
        <taxon>Fabaceae</taxon>
        <taxon>Cercidoideae</taxon>
        <taxon>Cercideae</taxon>
        <taxon>Bauhiniinae</taxon>
        <taxon>Bauhinia</taxon>
    </lineage>
</organism>
<dbReference type="Proteomes" id="UP000828941">
    <property type="component" value="Chromosome 4"/>
</dbReference>
<accession>A0ACB9PH44</accession>
<protein>
    <submittedName>
        <fullName evidence="1">Uncharacterized protein</fullName>
    </submittedName>
</protein>
<gene>
    <name evidence="1" type="ORF">L6164_008593</name>
</gene>
<comment type="caution">
    <text evidence="1">The sequence shown here is derived from an EMBL/GenBank/DDBJ whole genome shotgun (WGS) entry which is preliminary data.</text>
</comment>
<name>A0ACB9PH44_BAUVA</name>
<dbReference type="EMBL" id="CM039429">
    <property type="protein sequence ID" value="KAI4347812.1"/>
    <property type="molecule type" value="Genomic_DNA"/>
</dbReference>
<evidence type="ECO:0000313" key="1">
    <source>
        <dbReference type="EMBL" id="KAI4347812.1"/>
    </source>
</evidence>
<keyword evidence="2" id="KW-1185">Reference proteome</keyword>
<evidence type="ECO:0000313" key="2">
    <source>
        <dbReference type="Proteomes" id="UP000828941"/>
    </source>
</evidence>
<reference evidence="1 2" key="1">
    <citation type="journal article" date="2022" name="DNA Res.">
        <title>Chromosomal-level genome assembly of the orchid tree Bauhinia variegata (Leguminosae; Cercidoideae) supports the allotetraploid origin hypothesis of Bauhinia.</title>
        <authorList>
            <person name="Zhong Y."/>
            <person name="Chen Y."/>
            <person name="Zheng D."/>
            <person name="Pang J."/>
            <person name="Liu Y."/>
            <person name="Luo S."/>
            <person name="Meng S."/>
            <person name="Qian L."/>
            <person name="Wei D."/>
            <person name="Dai S."/>
            <person name="Zhou R."/>
        </authorList>
    </citation>
    <scope>NUCLEOTIDE SEQUENCE [LARGE SCALE GENOMIC DNA]</scope>
    <source>
        <strain evidence="1">BV-YZ2020</strain>
    </source>
</reference>